<keyword evidence="4" id="KW-0653">Protein transport</keyword>
<keyword evidence="3" id="KW-0963">Cytoplasm</keyword>
<dbReference type="GO" id="GO:0005737">
    <property type="term" value="C:cytoplasm"/>
    <property type="evidence" value="ECO:0007669"/>
    <property type="project" value="UniProtKB-SubCell"/>
</dbReference>
<comment type="similarity">
    <text evidence="5">Belongs to the SctL stator family.</text>
</comment>
<dbReference type="GO" id="GO:0030254">
    <property type="term" value="P:protein secretion by the type III secretion system"/>
    <property type="evidence" value="ECO:0007669"/>
    <property type="project" value="InterPro"/>
</dbReference>
<dbReference type="AlphaFoldDB" id="A0A6I3VZV3"/>
<keyword evidence="7" id="KW-1185">Reference proteome</keyword>
<sequence>MLCRRKIELNKNTPGLPQILIPQETLVDCGKANKLLQHAHEQADELLRQATEECNQRLENAGLAFWQRANAQLSRWEHERQDMLHHLEKTAATIVNHVIGDLLKEAIPEQRLAILLRQLLLTQIPAVKATLLCHPLEREDLERCLAHHPPMPWNLHSNEDLKPQSLVLETEEGAFHINWASMIEALSVSAK</sequence>
<proteinExistence type="inferred from homology"/>
<evidence type="ECO:0000313" key="6">
    <source>
        <dbReference type="EMBL" id="MUF03465.1"/>
    </source>
</evidence>
<evidence type="ECO:0000256" key="2">
    <source>
        <dbReference type="ARBA" id="ARBA00022448"/>
    </source>
</evidence>
<dbReference type="InterPro" id="IPR012842">
    <property type="entry name" value="T3SS_SctL/SctL2"/>
</dbReference>
<dbReference type="EMBL" id="WNNK01000002">
    <property type="protein sequence ID" value="MUF03465.1"/>
    <property type="molecule type" value="Genomic_DNA"/>
</dbReference>
<dbReference type="RefSeq" id="WP_155581853.1">
    <property type="nucleotide sequence ID" value="NZ_JBHSTH010000001.1"/>
</dbReference>
<evidence type="ECO:0000256" key="5">
    <source>
        <dbReference type="ARBA" id="ARBA00024335"/>
    </source>
</evidence>
<dbReference type="InterPro" id="IPR009335">
    <property type="entry name" value="T3SS_HrpE/ATPase_suE"/>
</dbReference>
<dbReference type="OrthoDB" id="6629448at2"/>
<evidence type="ECO:0000256" key="3">
    <source>
        <dbReference type="ARBA" id="ARBA00022490"/>
    </source>
</evidence>
<organism evidence="6 7">
    <name type="scientific">Pseudomonas spelaei</name>
    <dbReference type="NCBI Taxonomy" id="1055469"/>
    <lineage>
        <taxon>Bacteria</taxon>
        <taxon>Pseudomonadati</taxon>
        <taxon>Pseudomonadota</taxon>
        <taxon>Gammaproteobacteria</taxon>
        <taxon>Pseudomonadales</taxon>
        <taxon>Pseudomonadaceae</taxon>
        <taxon>Pseudomonas</taxon>
    </lineage>
</organism>
<evidence type="ECO:0000256" key="1">
    <source>
        <dbReference type="ARBA" id="ARBA00004496"/>
    </source>
</evidence>
<comment type="caution">
    <text evidence="6">The sequence shown here is derived from an EMBL/GenBank/DDBJ whole genome shotgun (WGS) entry which is preliminary data.</text>
</comment>
<name>A0A6I3VZV3_9PSED</name>
<gene>
    <name evidence="6" type="ORF">GNF76_03910</name>
</gene>
<evidence type="ECO:0000256" key="4">
    <source>
        <dbReference type="ARBA" id="ARBA00022927"/>
    </source>
</evidence>
<keyword evidence="2" id="KW-0813">Transport</keyword>
<dbReference type="Pfam" id="PF06188">
    <property type="entry name" value="HrpE"/>
    <property type="match status" value="1"/>
</dbReference>
<dbReference type="Proteomes" id="UP000438196">
    <property type="component" value="Unassembled WGS sequence"/>
</dbReference>
<dbReference type="NCBIfam" id="TIGR02499">
    <property type="entry name" value="HrpE_YscL_not"/>
    <property type="match status" value="1"/>
</dbReference>
<reference evidence="6 7" key="1">
    <citation type="submission" date="2019-11" db="EMBL/GenBank/DDBJ databases">
        <title>Pseudomonas karstica sp. nov. and Pseudomonas spelaei sp. nov. from karst caves.</title>
        <authorList>
            <person name="Zeman M."/>
        </authorList>
    </citation>
    <scope>NUCLEOTIDE SEQUENCE [LARGE SCALE GENOMIC DNA]</scope>
    <source>
        <strain evidence="6 7">CCM 7893</strain>
    </source>
</reference>
<comment type="subcellular location">
    <subcellularLocation>
        <location evidence="1">Cytoplasm</location>
    </subcellularLocation>
</comment>
<evidence type="ECO:0000313" key="7">
    <source>
        <dbReference type="Proteomes" id="UP000438196"/>
    </source>
</evidence>
<protein>
    <submittedName>
        <fullName evidence="6">HrpE/YscL family type III secretion apparatus protein</fullName>
    </submittedName>
</protein>
<accession>A0A6I3VZV3</accession>